<reference evidence="10" key="1">
    <citation type="submission" date="2020-10" db="EMBL/GenBank/DDBJ databases">
        <authorList>
            <person name="Gilroy R."/>
        </authorList>
    </citation>
    <scope>NUCLEOTIDE SEQUENCE</scope>
    <source>
        <strain evidence="10">6276</strain>
    </source>
</reference>
<comment type="caution">
    <text evidence="10">The sequence shown here is derived from an EMBL/GenBank/DDBJ whole genome shotgun (WGS) entry which is preliminary data.</text>
</comment>
<evidence type="ECO:0000256" key="1">
    <source>
        <dbReference type="ARBA" id="ARBA00000439"/>
    </source>
</evidence>
<dbReference type="SUPFAM" id="SSF51445">
    <property type="entry name" value="(Trans)glycosidases"/>
    <property type="match status" value="1"/>
</dbReference>
<dbReference type="EMBL" id="DVIU01000198">
    <property type="protein sequence ID" value="HIS36951.1"/>
    <property type="molecule type" value="Genomic_DNA"/>
</dbReference>
<name>A0A9D1JNE3_9BACT</name>
<organism evidence="10 11">
    <name type="scientific">Candidatus Scatousia excrementigallinarum</name>
    <dbReference type="NCBI Taxonomy" id="2840935"/>
    <lineage>
        <taxon>Bacteria</taxon>
        <taxon>Candidatus Scatousia</taxon>
    </lineage>
</organism>
<comment type="catalytic activity">
    <reaction evidence="1">
        <text>Transfers a segment of a (1-&gt;4)-alpha-D-glucan to a new position in an acceptor, which may be glucose or a (1-&gt;4)-alpha-D-glucan.</text>
        <dbReference type="EC" id="2.4.1.25"/>
    </reaction>
</comment>
<evidence type="ECO:0000256" key="3">
    <source>
        <dbReference type="ARBA" id="ARBA00012560"/>
    </source>
</evidence>
<dbReference type="InterPro" id="IPR003385">
    <property type="entry name" value="Glyco_hydro_77"/>
</dbReference>
<dbReference type="Proteomes" id="UP000823928">
    <property type="component" value="Unassembled WGS sequence"/>
</dbReference>
<keyword evidence="5" id="KW-0328">Glycosyltransferase</keyword>
<dbReference type="PANTHER" id="PTHR32438:SF5">
    <property type="entry name" value="4-ALPHA-GLUCANOTRANSFERASE DPE1, CHLOROPLASTIC_AMYLOPLASTIC"/>
    <property type="match status" value="1"/>
</dbReference>
<accession>A0A9D1JNE3</accession>
<evidence type="ECO:0000313" key="11">
    <source>
        <dbReference type="Proteomes" id="UP000823928"/>
    </source>
</evidence>
<evidence type="ECO:0000256" key="6">
    <source>
        <dbReference type="ARBA" id="ARBA00022679"/>
    </source>
</evidence>
<dbReference type="PANTHER" id="PTHR32438">
    <property type="entry name" value="4-ALPHA-GLUCANOTRANSFERASE DPE1, CHLOROPLASTIC/AMYLOPLASTIC"/>
    <property type="match status" value="1"/>
</dbReference>
<gene>
    <name evidence="10" type="ORF">IAC10_10045</name>
</gene>
<dbReference type="Pfam" id="PF02446">
    <property type="entry name" value="Glyco_hydro_77"/>
    <property type="match status" value="1"/>
</dbReference>
<evidence type="ECO:0000256" key="9">
    <source>
        <dbReference type="ARBA" id="ARBA00031501"/>
    </source>
</evidence>
<dbReference type="AlphaFoldDB" id="A0A9D1JNE3"/>
<keyword evidence="7" id="KW-0119">Carbohydrate metabolism</keyword>
<evidence type="ECO:0000256" key="8">
    <source>
        <dbReference type="ARBA" id="ARBA00031423"/>
    </source>
</evidence>
<dbReference type="EC" id="2.4.1.25" evidence="3"/>
<protein>
    <recommendedName>
        <fullName evidence="4">4-alpha-glucanotransferase</fullName>
        <ecNumber evidence="3">2.4.1.25</ecNumber>
    </recommendedName>
    <alternativeName>
        <fullName evidence="8">Amylomaltase</fullName>
    </alternativeName>
    <alternativeName>
        <fullName evidence="9">Disproportionating enzyme</fullName>
    </alternativeName>
</protein>
<evidence type="ECO:0000256" key="4">
    <source>
        <dbReference type="ARBA" id="ARBA00020295"/>
    </source>
</evidence>
<evidence type="ECO:0000313" key="10">
    <source>
        <dbReference type="EMBL" id="HIS36951.1"/>
    </source>
</evidence>
<comment type="similarity">
    <text evidence="2">Belongs to the disproportionating enzyme family.</text>
</comment>
<dbReference type="GO" id="GO:0004134">
    <property type="term" value="F:4-alpha-glucanotransferase activity"/>
    <property type="evidence" value="ECO:0007669"/>
    <property type="project" value="UniProtKB-EC"/>
</dbReference>
<evidence type="ECO:0000256" key="5">
    <source>
        <dbReference type="ARBA" id="ARBA00022676"/>
    </source>
</evidence>
<sequence>MVCTLEKNATKTIHKALKALGKKNLALIIHSGSFPAAEGENTGFGSVNSNGGKEVIDFASGIFNAIQLGPAGKTKGCDSSPYTGTIFSGNPLFIDLKELTSKKWDKILSEETYNEIVSGNPNKDINKTAYSYIYKKQEEALLEAWNNFKNTASKKMMKEFEVFKRDNNEWLDKDSLYEALSIEHGNDYWPLWNSETDKNLFNPKSIEEKMEFAKRIEEISNKYADEIDFYKFIQFVLEKQTQETLEYAKDKGIKMIADRQVAFSDRDSWAYQSLFLDGWMLGCPPDYFSKDGQAWGFPVMNPEKLFHDDGSLDEGGILMKNLFKKMFKENPGGVRIDHIVGLIDPWVYKAGKKPKIEQGAGRLYSSPEHPELKKYAIPSMDDLDMTLEADKEKRVKTLSKAKIKKYGRLIEKIVIAAAKEEGLNKDAIVCEDLGTLTNPVAAVMKEYGLQGMKLTQFVVPEKREHPYRCKNINEKTWAMVGTHDNEPIKMWADSMINSHEGYLHVKNLVEDLDFPDWDNKDALIVELTKNADFLAQTKLVEIFASKAENIQLFFTDYFKIYDVYNKPGTSGDANWSLRLPDNFKSMETINLANILKLAIIARGSEFAQKNSKLIKELDEIK</sequence>
<dbReference type="Gene3D" id="3.20.20.80">
    <property type="entry name" value="Glycosidases"/>
    <property type="match status" value="1"/>
</dbReference>
<keyword evidence="6" id="KW-0808">Transferase</keyword>
<dbReference type="GO" id="GO:0005975">
    <property type="term" value="P:carbohydrate metabolic process"/>
    <property type="evidence" value="ECO:0007669"/>
    <property type="project" value="InterPro"/>
</dbReference>
<reference evidence="10" key="2">
    <citation type="journal article" date="2021" name="PeerJ">
        <title>Extensive microbial diversity within the chicken gut microbiome revealed by metagenomics and culture.</title>
        <authorList>
            <person name="Gilroy R."/>
            <person name="Ravi A."/>
            <person name="Getino M."/>
            <person name="Pursley I."/>
            <person name="Horton D.L."/>
            <person name="Alikhan N.F."/>
            <person name="Baker D."/>
            <person name="Gharbi K."/>
            <person name="Hall N."/>
            <person name="Watson M."/>
            <person name="Adriaenssens E.M."/>
            <person name="Foster-Nyarko E."/>
            <person name="Jarju S."/>
            <person name="Secka A."/>
            <person name="Antonio M."/>
            <person name="Oren A."/>
            <person name="Chaudhuri R.R."/>
            <person name="La Ragione R."/>
            <person name="Hildebrand F."/>
            <person name="Pallen M.J."/>
        </authorList>
    </citation>
    <scope>NUCLEOTIDE SEQUENCE</scope>
    <source>
        <strain evidence="10">6276</strain>
    </source>
</reference>
<proteinExistence type="inferred from homology"/>
<dbReference type="InterPro" id="IPR017853">
    <property type="entry name" value="GH"/>
</dbReference>
<evidence type="ECO:0000256" key="2">
    <source>
        <dbReference type="ARBA" id="ARBA00005684"/>
    </source>
</evidence>
<evidence type="ECO:0000256" key="7">
    <source>
        <dbReference type="ARBA" id="ARBA00023277"/>
    </source>
</evidence>